<dbReference type="InterPro" id="IPR028163">
    <property type="entry name" value="HAUS_6_N"/>
</dbReference>
<dbReference type="Proteomes" id="UP001623349">
    <property type="component" value="Unassembled WGS sequence"/>
</dbReference>
<organism evidence="3 4">
    <name type="scientific">Apodemus speciosus</name>
    <name type="common">Large Japanese field mouse</name>
    <dbReference type="NCBI Taxonomy" id="105296"/>
    <lineage>
        <taxon>Eukaryota</taxon>
        <taxon>Metazoa</taxon>
        <taxon>Chordata</taxon>
        <taxon>Craniata</taxon>
        <taxon>Vertebrata</taxon>
        <taxon>Euteleostomi</taxon>
        <taxon>Mammalia</taxon>
        <taxon>Eutheria</taxon>
        <taxon>Euarchontoglires</taxon>
        <taxon>Glires</taxon>
        <taxon>Rodentia</taxon>
        <taxon>Myomorpha</taxon>
        <taxon>Muroidea</taxon>
        <taxon>Muridae</taxon>
        <taxon>Murinae</taxon>
        <taxon>Apodemus</taxon>
    </lineage>
</organism>
<dbReference type="PANTHER" id="PTHR16151:SF2">
    <property type="entry name" value="HAUS AUGMIN-LIKE COMPLEX SUBUNIT 6"/>
    <property type="match status" value="1"/>
</dbReference>
<accession>A0ABQ0EPB6</accession>
<proteinExistence type="predicted"/>
<name>A0ABQ0EPB6_APOSI</name>
<evidence type="ECO:0000256" key="1">
    <source>
        <dbReference type="SAM" id="MobiDB-lite"/>
    </source>
</evidence>
<reference evidence="3 4" key="1">
    <citation type="submission" date="2024-08" db="EMBL/GenBank/DDBJ databases">
        <title>The draft genome of Apodemus speciosus.</title>
        <authorList>
            <person name="Nabeshima K."/>
            <person name="Suzuki S."/>
            <person name="Onuma M."/>
        </authorList>
    </citation>
    <scope>NUCLEOTIDE SEQUENCE [LARGE SCALE GENOMIC DNA]</scope>
    <source>
        <strain evidence="3">IB14-021</strain>
    </source>
</reference>
<comment type="caution">
    <text evidence="3">The sequence shown here is derived from an EMBL/GenBank/DDBJ whole genome shotgun (WGS) entry which is preliminary data.</text>
</comment>
<keyword evidence="4" id="KW-1185">Reference proteome</keyword>
<evidence type="ECO:0000313" key="3">
    <source>
        <dbReference type="EMBL" id="GAB1288616.1"/>
    </source>
</evidence>
<evidence type="ECO:0000259" key="2">
    <source>
        <dbReference type="Pfam" id="PF14661"/>
    </source>
</evidence>
<evidence type="ECO:0000313" key="4">
    <source>
        <dbReference type="Proteomes" id="UP001623349"/>
    </source>
</evidence>
<dbReference type="PANTHER" id="PTHR16151">
    <property type="entry name" value="HAUS AUGMIN-LIKE COMPLEX SUBUNIT 6"/>
    <property type="match status" value="1"/>
</dbReference>
<gene>
    <name evidence="3" type="ORF">APTSU1_000384600</name>
</gene>
<feature type="domain" description="HAUS augmin-like complex subunit 6 N-terminal" evidence="2">
    <location>
        <begin position="14"/>
        <end position="238"/>
    </location>
</feature>
<feature type="compositionally biased region" description="Basic and acidic residues" evidence="1">
    <location>
        <begin position="489"/>
        <end position="503"/>
    </location>
</feature>
<protein>
    <submittedName>
        <fullName evidence="3">HAUS augmin-like complex, subunit 6</fullName>
    </submittedName>
</protein>
<feature type="region of interest" description="Disordered" evidence="1">
    <location>
        <begin position="484"/>
        <end position="543"/>
    </location>
</feature>
<dbReference type="Pfam" id="PF14661">
    <property type="entry name" value="HAUS6_N"/>
    <property type="match status" value="1"/>
</dbReference>
<sequence length="946" mass="107266">MSSAGHSAFEKQHLWMYLQALGLDPSSSLAFGGKTVPHAHLGENMFDKLNRDAFHVVSYFLFKTLDESLAKEVFRDCWPPFDQKHDMEFRKHCCEWLKEISAECGSSFPQVVGSLLMSPGGPKFIHLMYHFARYVAIKYIKTKSSNSLHFAETFNAKPQDMHKCLARCHVARNRFLQILQREHYVAQKYQDNAHLCVKQVRNARSECMGLQNQIKRLEPCNDKSNIQEESQKVRSLWASVNETLRVVEKEREVVSSLFSFVNQYDLDGANIAVNIPRLLLDRLEEQICQLQIGNVYEAGKLNLLTIIQLLNEVLKVMKYEHCKAGQARSTIDLHYLEKETKFQRERLSDMKHVRHKIKETVTAIRQSTVEKEQKWYMKWKGFLGASPFRLIKGGPAIGAEEVVHQAVDLLPPMSPLSFDPVSEEVYAKSILFKYPALLPGCIYIKNLNKSLVAEEKWMPQEVCAMELTVSEPFPLPCASSSDTNSFTLLEKDPNRRTPKEKNMTRKTYKKTADSKVEDFPLPDSAKNAENSVSKGSLPLKKSDPFQKEQDHLVEEVARVVLCDSPQLSEGKEVKLEELIDTLISNPFLTRKQIPRTPENLITDIRSSWRKAVQTEDNRSSEGILVDAKAKEVSSESSSTLHNQREFSLAIFSPDLERSYLPEEKAVPDQLKGVPQKHLVARQISASPTEDVSDSINKKRICKQDLESAATRLSETRQMEAFSPIVGSGIDVMGRSEEDSFPVLNHLQASCSEPSTHKTLLWDSFQRLSGIGILHETLPEEVGELSLNSSTSSETTFKLEPKSYVHSDAFPDDVGKRQAIPELDSSLQALLTSYEAQKKLSKIGKESHLSNPKTLEQHKVELSPVAPDVQDDTHTVLDTQDMFTDCTKPSSHMSLDERTQTVSPLTKAFLMEQKLRTMLQCRLGEFLPHLKEEEISSKSLEARDSLI</sequence>
<dbReference type="InterPro" id="IPR026797">
    <property type="entry name" value="HAUS_6"/>
</dbReference>
<dbReference type="EMBL" id="BAAFST010000004">
    <property type="protein sequence ID" value="GAB1288616.1"/>
    <property type="molecule type" value="Genomic_DNA"/>
</dbReference>